<evidence type="ECO:0000313" key="3">
    <source>
        <dbReference type="Proteomes" id="UP001432014"/>
    </source>
</evidence>
<feature type="domain" description="ABM" evidence="1">
    <location>
        <begin position="5"/>
        <end position="94"/>
    </location>
</feature>
<reference evidence="2 3" key="1">
    <citation type="submission" date="2022-10" db="EMBL/GenBank/DDBJ databases">
        <title>The complete genomes of actinobacterial strains from the NBC collection.</title>
        <authorList>
            <person name="Joergensen T.S."/>
            <person name="Alvarez Arevalo M."/>
            <person name="Sterndorff E.B."/>
            <person name="Faurdal D."/>
            <person name="Vuksanovic O."/>
            <person name="Mourched A.-S."/>
            <person name="Charusanti P."/>
            <person name="Shaw S."/>
            <person name="Blin K."/>
            <person name="Weber T."/>
        </authorList>
    </citation>
    <scope>NUCLEOTIDE SEQUENCE [LARGE SCALE GENOMIC DNA]</scope>
    <source>
        <strain evidence="2 3">NBC_01247</strain>
    </source>
</reference>
<organism evidence="2 3">
    <name type="scientific">Kitasatospora herbaricolor</name>
    <dbReference type="NCBI Taxonomy" id="68217"/>
    <lineage>
        <taxon>Bacteria</taxon>
        <taxon>Bacillati</taxon>
        <taxon>Actinomycetota</taxon>
        <taxon>Actinomycetes</taxon>
        <taxon>Kitasatosporales</taxon>
        <taxon>Streptomycetaceae</taxon>
        <taxon>Kitasatospora</taxon>
    </lineage>
</organism>
<protein>
    <submittedName>
        <fullName evidence="2">Antibiotic biosynthesis monooxygenase</fullName>
    </submittedName>
</protein>
<dbReference type="Proteomes" id="UP001432014">
    <property type="component" value="Chromosome"/>
</dbReference>
<dbReference type="PROSITE" id="PS51725">
    <property type="entry name" value="ABM"/>
    <property type="match status" value="1"/>
</dbReference>
<name>A0ABZ1W1P9_9ACTN</name>
<evidence type="ECO:0000259" key="1">
    <source>
        <dbReference type="PROSITE" id="PS51725"/>
    </source>
</evidence>
<evidence type="ECO:0000313" key="2">
    <source>
        <dbReference type="EMBL" id="WUS54752.1"/>
    </source>
</evidence>
<dbReference type="InterPro" id="IPR050744">
    <property type="entry name" value="AI-2_Isomerase_LsrG"/>
</dbReference>
<dbReference type="PANTHER" id="PTHR33336:SF3">
    <property type="entry name" value="ABM DOMAIN-CONTAINING PROTEIN"/>
    <property type="match status" value="1"/>
</dbReference>
<dbReference type="SUPFAM" id="SSF54909">
    <property type="entry name" value="Dimeric alpha+beta barrel"/>
    <property type="match status" value="1"/>
</dbReference>
<proteinExistence type="predicted"/>
<dbReference type="PANTHER" id="PTHR33336">
    <property type="entry name" value="QUINOL MONOOXYGENASE YGIN-RELATED"/>
    <property type="match status" value="1"/>
</dbReference>
<keyword evidence="2" id="KW-0503">Monooxygenase</keyword>
<accession>A0ABZ1W1P9</accession>
<dbReference type="EMBL" id="CP108482">
    <property type="protein sequence ID" value="WUS54752.1"/>
    <property type="molecule type" value="Genomic_DNA"/>
</dbReference>
<dbReference type="Pfam" id="PF03992">
    <property type="entry name" value="ABM"/>
    <property type="match status" value="1"/>
</dbReference>
<dbReference type="InterPro" id="IPR007138">
    <property type="entry name" value="ABM_dom"/>
</dbReference>
<dbReference type="InterPro" id="IPR011008">
    <property type="entry name" value="Dimeric_a/b-barrel"/>
</dbReference>
<keyword evidence="2" id="KW-0560">Oxidoreductase</keyword>
<dbReference type="Gene3D" id="3.30.70.100">
    <property type="match status" value="1"/>
</dbReference>
<dbReference type="RefSeq" id="WP_329500715.1">
    <property type="nucleotide sequence ID" value="NZ_CP108460.1"/>
</dbReference>
<gene>
    <name evidence="2" type="ORF">OG469_04035</name>
</gene>
<dbReference type="GO" id="GO:0004497">
    <property type="term" value="F:monooxygenase activity"/>
    <property type="evidence" value="ECO:0007669"/>
    <property type="project" value="UniProtKB-KW"/>
</dbReference>
<keyword evidence="3" id="KW-1185">Reference proteome</keyword>
<sequence>MDPHVLVVADVSCSPENAVEFGQVLHEFAAACRAEPGCLSYEVFRSEEAPERYVSIERYADPAAFAAHRDSEHFRAIGLARLMPLTTSRDVRLYDAPREVPPAAP</sequence>